<evidence type="ECO:0000256" key="3">
    <source>
        <dbReference type="ARBA" id="ARBA00022722"/>
    </source>
</evidence>
<gene>
    <name evidence="9" type="ORF">CCAP1982_LOCUS8885</name>
</gene>
<dbReference type="OrthoDB" id="206335at2759"/>
<dbReference type="SUPFAM" id="SSF53098">
    <property type="entry name" value="Ribonuclease H-like"/>
    <property type="match status" value="1"/>
</dbReference>
<comment type="similarity">
    <text evidence="2">Belongs to the REXO1/REXO3 family.</text>
</comment>
<dbReference type="GO" id="GO:0003676">
    <property type="term" value="F:nucleic acid binding"/>
    <property type="evidence" value="ECO:0007669"/>
    <property type="project" value="InterPro"/>
</dbReference>
<keyword evidence="4" id="KW-0378">Hydrolase</keyword>
<dbReference type="PANTHER" id="PTHR12801:SF115">
    <property type="entry name" value="FI18136P1-RELATED"/>
    <property type="match status" value="1"/>
</dbReference>
<keyword evidence="5" id="KW-0269">Exonuclease</keyword>
<dbReference type="InterPro" id="IPR034922">
    <property type="entry name" value="REX1-like_exo"/>
</dbReference>
<accession>A0A811UMV1</accession>
<evidence type="ECO:0000313" key="9">
    <source>
        <dbReference type="EMBL" id="CAD7000409.1"/>
    </source>
</evidence>
<comment type="caution">
    <text evidence="9">The sequence shown here is derived from an EMBL/GenBank/DDBJ whole genome shotgun (WGS) entry which is preliminary data.</text>
</comment>
<feature type="compositionally biased region" description="Basic residues" evidence="7">
    <location>
        <begin position="1"/>
        <end position="12"/>
    </location>
</feature>
<feature type="region of interest" description="Disordered" evidence="7">
    <location>
        <begin position="1"/>
        <end position="24"/>
    </location>
</feature>
<evidence type="ECO:0000259" key="8">
    <source>
        <dbReference type="SMART" id="SM00479"/>
    </source>
</evidence>
<comment type="subcellular location">
    <subcellularLocation>
        <location evidence="1">Nucleus</location>
    </subcellularLocation>
</comment>
<dbReference type="EMBL" id="CAJHJT010000012">
    <property type="protein sequence ID" value="CAD7000409.1"/>
    <property type="molecule type" value="Genomic_DNA"/>
</dbReference>
<dbReference type="Gene3D" id="3.30.420.10">
    <property type="entry name" value="Ribonuclease H-like superfamily/Ribonuclease H"/>
    <property type="match status" value="1"/>
</dbReference>
<dbReference type="KEGG" id="ccat:101459790"/>
<evidence type="ECO:0000256" key="2">
    <source>
        <dbReference type="ARBA" id="ARBA00006357"/>
    </source>
</evidence>
<sequence length="450" mass="52047">MQRRHGNPLHKPRSIDHEHGSTHRDLHKHLCNLSIHALQISEQKGKAKIKNNKKQHSEPKRGAEFKVTKIIVSKERLRKQKFTEEQLEKKKEEHRLLEAKVRALQPSQVLDFEKQSKLILSEAEFVQHLRHYIMETSLLRLYGYPTESAEEKGATEIYKYFDYFGVRSSKLYNKGLDDEEIMEKQCIRCERTFHLTRSGEYMNAESCTFHWGKLYDSKEIDKLKEYTCCAGEKDSAGCTHNAFHVWTGIEMGVNGPYNDFVYTQPGFDAQTTNVASKVYALDCEMVFTGRGLEVARVTVVDWNGQLIYDHFVQPIGAVVDYNTRFSGITAGDLSRKENKYLKSLTEVQKDLLKLITADTILIGHGLENDLSVLRMVHKRIVDTSYEFPHPLGFPYRCSLKSLSKKYLKWDIQGSDVGHNSLEDSIACLELMKWKVNKFMESDINGKDIYY</sequence>
<dbReference type="GO" id="GO:0005634">
    <property type="term" value="C:nucleus"/>
    <property type="evidence" value="ECO:0007669"/>
    <property type="project" value="UniProtKB-SubCell"/>
</dbReference>
<evidence type="ECO:0000256" key="4">
    <source>
        <dbReference type="ARBA" id="ARBA00022801"/>
    </source>
</evidence>
<dbReference type="InterPro" id="IPR013520">
    <property type="entry name" value="Ribonucl_H"/>
</dbReference>
<dbReference type="InterPro" id="IPR012337">
    <property type="entry name" value="RNaseH-like_sf"/>
</dbReference>
<dbReference type="PANTHER" id="PTHR12801">
    <property type="entry name" value="RNA EXONUCLEASE REXO1 / RECO3 FAMILY MEMBER-RELATED"/>
    <property type="match status" value="1"/>
</dbReference>
<dbReference type="CDD" id="cd06145">
    <property type="entry name" value="REX1_like"/>
    <property type="match status" value="1"/>
</dbReference>
<dbReference type="AlphaFoldDB" id="A0A811UMV1"/>
<evidence type="ECO:0000256" key="5">
    <source>
        <dbReference type="ARBA" id="ARBA00022839"/>
    </source>
</evidence>
<protein>
    <submittedName>
        <fullName evidence="9">(Mediterranean fruit fly) hypothetical protein</fullName>
    </submittedName>
</protein>
<keyword evidence="6" id="KW-0539">Nucleus</keyword>
<dbReference type="InterPro" id="IPR047021">
    <property type="entry name" value="REXO1/3/4-like"/>
</dbReference>
<evidence type="ECO:0000313" key="10">
    <source>
        <dbReference type="Proteomes" id="UP000606786"/>
    </source>
</evidence>
<dbReference type="InterPro" id="IPR036397">
    <property type="entry name" value="RNaseH_sf"/>
</dbReference>
<keyword evidence="3" id="KW-0540">Nuclease</keyword>
<organism evidence="9 10">
    <name type="scientific">Ceratitis capitata</name>
    <name type="common">Mediterranean fruit fly</name>
    <name type="synonym">Tephritis capitata</name>
    <dbReference type="NCBI Taxonomy" id="7213"/>
    <lineage>
        <taxon>Eukaryota</taxon>
        <taxon>Metazoa</taxon>
        <taxon>Ecdysozoa</taxon>
        <taxon>Arthropoda</taxon>
        <taxon>Hexapoda</taxon>
        <taxon>Insecta</taxon>
        <taxon>Pterygota</taxon>
        <taxon>Neoptera</taxon>
        <taxon>Endopterygota</taxon>
        <taxon>Diptera</taxon>
        <taxon>Brachycera</taxon>
        <taxon>Muscomorpha</taxon>
        <taxon>Tephritoidea</taxon>
        <taxon>Tephritidae</taxon>
        <taxon>Ceratitis</taxon>
        <taxon>Ceratitis</taxon>
    </lineage>
</organism>
<evidence type="ECO:0000256" key="7">
    <source>
        <dbReference type="SAM" id="MobiDB-lite"/>
    </source>
</evidence>
<dbReference type="FunFam" id="3.30.420.10:FF:000031">
    <property type="entry name" value="RNA exonuclease 1"/>
    <property type="match status" value="1"/>
</dbReference>
<evidence type="ECO:0000256" key="6">
    <source>
        <dbReference type="ARBA" id="ARBA00023242"/>
    </source>
</evidence>
<name>A0A811UMV1_CERCA</name>
<proteinExistence type="inferred from homology"/>
<dbReference type="SMART" id="SM00479">
    <property type="entry name" value="EXOIII"/>
    <property type="match status" value="1"/>
</dbReference>
<dbReference type="Proteomes" id="UP000606786">
    <property type="component" value="Unassembled WGS sequence"/>
</dbReference>
<feature type="domain" description="Exonuclease" evidence="8">
    <location>
        <begin position="277"/>
        <end position="440"/>
    </location>
</feature>
<reference evidence="9" key="1">
    <citation type="submission" date="2020-11" db="EMBL/GenBank/DDBJ databases">
        <authorList>
            <person name="Whitehead M."/>
        </authorList>
    </citation>
    <scope>NUCLEOTIDE SEQUENCE</scope>
    <source>
        <strain evidence="9">EGII</strain>
    </source>
</reference>
<evidence type="ECO:0000256" key="1">
    <source>
        <dbReference type="ARBA" id="ARBA00004123"/>
    </source>
</evidence>
<feature type="compositionally biased region" description="Basic and acidic residues" evidence="7">
    <location>
        <begin position="13"/>
        <end position="24"/>
    </location>
</feature>
<dbReference type="GO" id="GO:0010629">
    <property type="term" value="P:negative regulation of gene expression"/>
    <property type="evidence" value="ECO:0007669"/>
    <property type="project" value="UniProtKB-ARBA"/>
</dbReference>
<keyword evidence="10" id="KW-1185">Reference proteome</keyword>
<dbReference type="GO" id="GO:0004527">
    <property type="term" value="F:exonuclease activity"/>
    <property type="evidence" value="ECO:0007669"/>
    <property type="project" value="UniProtKB-KW"/>
</dbReference>